<evidence type="ECO:0000259" key="11">
    <source>
        <dbReference type="Pfam" id="PF02605"/>
    </source>
</evidence>
<dbReference type="Gene3D" id="1.20.1240.10">
    <property type="entry name" value="Photosystem I PsaL, reaction centre subunit XI"/>
    <property type="match status" value="1"/>
</dbReference>
<name>A0A061SCY8_9CHLO</name>
<dbReference type="FunFam" id="1.20.1240.10:FF:000001">
    <property type="entry name" value="Photosystem I reaction center subunit XI"/>
    <property type="match status" value="1"/>
</dbReference>
<evidence type="ECO:0000256" key="6">
    <source>
        <dbReference type="ARBA" id="ARBA00022989"/>
    </source>
</evidence>
<dbReference type="AlphaFoldDB" id="A0A061SCY8"/>
<evidence type="ECO:0000256" key="5">
    <source>
        <dbReference type="ARBA" id="ARBA00022836"/>
    </source>
</evidence>
<organism evidence="12">
    <name type="scientific">Tetraselmis sp. GSL018</name>
    <dbReference type="NCBI Taxonomy" id="582737"/>
    <lineage>
        <taxon>Eukaryota</taxon>
        <taxon>Viridiplantae</taxon>
        <taxon>Chlorophyta</taxon>
        <taxon>core chlorophytes</taxon>
        <taxon>Chlorodendrophyceae</taxon>
        <taxon>Chlorodendrales</taxon>
        <taxon>Chlorodendraceae</taxon>
        <taxon>Tetraselmis</taxon>
    </lineage>
</organism>
<dbReference type="InterPro" id="IPR036592">
    <property type="entry name" value="PSI_PsaL_sf"/>
</dbReference>
<gene>
    <name evidence="12" type="primary">PSAL</name>
    <name evidence="12" type="ORF">TSPGSL018_4317</name>
</gene>
<dbReference type="Pfam" id="PF02605">
    <property type="entry name" value="PsaL"/>
    <property type="match status" value="1"/>
</dbReference>
<sequence>MSAATVATCRPCVSSSRSAAFGNGLKGLRPVAPAAAVRASSRVVRVRAENEKAQVIKPLNGDPFIGMLETPVTSAPIVANYLSNLPAYRTGVAPVLRGVEIGLAHGFLVAGPFIKLGPLRNTDAGIVSGCLSAAGLVAILTVCLTIYGAATFQGDGPEVGLKTLTGREIARDPLQSSEGWGSFSSGFFVGGLSGVAWAYICTQILPFYS</sequence>
<evidence type="ECO:0000256" key="2">
    <source>
        <dbReference type="ARBA" id="ARBA00008820"/>
    </source>
</evidence>
<evidence type="ECO:0000256" key="1">
    <source>
        <dbReference type="ARBA" id="ARBA00004141"/>
    </source>
</evidence>
<evidence type="ECO:0000313" key="12">
    <source>
        <dbReference type="EMBL" id="JAC83027.1"/>
    </source>
</evidence>
<evidence type="ECO:0000256" key="8">
    <source>
        <dbReference type="ARBA" id="ARBA00032768"/>
    </source>
</evidence>
<dbReference type="PANTHER" id="PTHR34803:SF2">
    <property type="entry name" value="PHOTOSYSTEM I REACTION CENTER SUBUNIT XI, CHLOROPLASTIC"/>
    <property type="match status" value="1"/>
</dbReference>
<keyword evidence="4 10" id="KW-0812">Transmembrane</keyword>
<protein>
    <recommendedName>
        <fullName evidence="9">Photosystem I reaction center subunit XI, chloroplastic</fullName>
    </recommendedName>
    <alternativeName>
        <fullName evidence="8">PSI subunit V</fullName>
    </alternativeName>
</protein>
<reference evidence="12" key="1">
    <citation type="submission" date="2014-05" db="EMBL/GenBank/DDBJ databases">
        <title>The transcriptome of the halophilic microalga Tetraselmis sp. GSL018 isolated from the Great Salt Lake, Utah.</title>
        <authorList>
            <person name="Jinkerson R.E."/>
            <person name="D'Adamo S."/>
            <person name="Posewitz M.C."/>
        </authorList>
    </citation>
    <scope>NUCLEOTIDE SEQUENCE</scope>
    <source>
        <strain evidence="12">GSL018</strain>
    </source>
</reference>
<dbReference type="EMBL" id="GBEZ01001992">
    <property type="protein sequence ID" value="JAC83027.1"/>
    <property type="molecule type" value="Transcribed_RNA"/>
</dbReference>
<keyword evidence="7 10" id="KW-0472">Membrane</keyword>
<feature type="domain" description="Photosystem I PsaL reaction centre subunit XI" evidence="11">
    <location>
        <begin position="55"/>
        <end position="205"/>
    </location>
</feature>
<dbReference type="InterPro" id="IPR022980">
    <property type="entry name" value="PSI_suXI"/>
</dbReference>
<dbReference type="InterPro" id="IPR003757">
    <property type="entry name" value="PSI_PsaL"/>
</dbReference>
<dbReference type="GO" id="GO:0015979">
    <property type="term" value="P:photosynthesis"/>
    <property type="evidence" value="ECO:0007669"/>
    <property type="project" value="UniProtKB-KW"/>
</dbReference>
<evidence type="ECO:0000256" key="7">
    <source>
        <dbReference type="ARBA" id="ARBA00023136"/>
    </source>
</evidence>
<dbReference type="PANTHER" id="PTHR34803">
    <property type="entry name" value="PHOTOSYSTEM I REACTION CENTER SUBUNIT XI, CHLOROPLASTIC"/>
    <property type="match status" value="1"/>
</dbReference>
<accession>A0A061SCY8</accession>
<keyword evidence="3" id="KW-0602">Photosynthesis</keyword>
<keyword evidence="6 10" id="KW-1133">Transmembrane helix</keyword>
<feature type="transmembrane region" description="Helical" evidence="10">
    <location>
        <begin position="124"/>
        <end position="150"/>
    </location>
</feature>
<comment type="subcellular location">
    <subcellularLocation>
        <location evidence="1">Membrane</location>
        <topology evidence="1">Multi-pass membrane protein</topology>
    </subcellularLocation>
</comment>
<evidence type="ECO:0000256" key="3">
    <source>
        <dbReference type="ARBA" id="ARBA00022531"/>
    </source>
</evidence>
<evidence type="ECO:0000256" key="9">
    <source>
        <dbReference type="ARBA" id="ARBA00070554"/>
    </source>
</evidence>
<feature type="transmembrane region" description="Helical" evidence="10">
    <location>
        <begin position="187"/>
        <end position="208"/>
    </location>
</feature>
<proteinExistence type="inferred from homology"/>
<evidence type="ECO:0000256" key="4">
    <source>
        <dbReference type="ARBA" id="ARBA00022692"/>
    </source>
</evidence>
<keyword evidence="5" id="KW-0603">Photosystem I</keyword>
<dbReference type="SUPFAM" id="SSF81568">
    <property type="entry name" value="Photosystem I reaction center subunit XI, PsaL"/>
    <property type="match status" value="1"/>
</dbReference>
<comment type="similarity">
    <text evidence="2">Belongs to the PsaL family.</text>
</comment>
<dbReference type="GO" id="GO:0009535">
    <property type="term" value="C:chloroplast thylakoid membrane"/>
    <property type="evidence" value="ECO:0007669"/>
    <property type="project" value="TreeGrafter"/>
</dbReference>
<dbReference type="GO" id="GO:0009538">
    <property type="term" value="C:photosystem I reaction center"/>
    <property type="evidence" value="ECO:0007669"/>
    <property type="project" value="InterPro"/>
</dbReference>
<evidence type="ECO:0000256" key="10">
    <source>
        <dbReference type="SAM" id="Phobius"/>
    </source>
</evidence>